<dbReference type="Pfam" id="PF12013">
    <property type="entry name" value="OrsD"/>
    <property type="match status" value="1"/>
</dbReference>
<gene>
    <name evidence="1" type="ORF">DM02DRAFT_372878</name>
</gene>
<name>A0A2V1CZ92_9PLEO</name>
<dbReference type="AlphaFoldDB" id="A0A2V1CZ92"/>
<sequence>MASASKMGSTGVLFHFWLEPLPRVGDAFSISASAVTHHSFCYSAIAVTPLELLICKPCGFAVAPSHLSEHIAKRHGNDACRAAGLDPTHRKPRKLASTLAAALQERYAILNPRHTRIPVPLPTDPPLPELKRYLKIKYKLRKLSNCTVMIK</sequence>
<dbReference type="Proteomes" id="UP000244855">
    <property type="component" value="Unassembled WGS sequence"/>
</dbReference>
<organism evidence="1 2">
    <name type="scientific">Periconia macrospinosa</name>
    <dbReference type="NCBI Taxonomy" id="97972"/>
    <lineage>
        <taxon>Eukaryota</taxon>
        <taxon>Fungi</taxon>
        <taxon>Dikarya</taxon>
        <taxon>Ascomycota</taxon>
        <taxon>Pezizomycotina</taxon>
        <taxon>Dothideomycetes</taxon>
        <taxon>Pleosporomycetidae</taxon>
        <taxon>Pleosporales</taxon>
        <taxon>Massarineae</taxon>
        <taxon>Periconiaceae</taxon>
        <taxon>Periconia</taxon>
    </lineage>
</organism>
<evidence type="ECO:0000313" key="2">
    <source>
        <dbReference type="Proteomes" id="UP000244855"/>
    </source>
</evidence>
<accession>A0A2V1CZ92</accession>
<protein>
    <submittedName>
        <fullName evidence="1">Uncharacterized protein</fullName>
    </submittedName>
</protein>
<dbReference type="EMBL" id="KZ805969">
    <property type="protein sequence ID" value="PVH91080.1"/>
    <property type="molecule type" value="Genomic_DNA"/>
</dbReference>
<dbReference type="InterPro" id="IPR022698">
    <property type="entry name" value="OrsD"/>
</dbReference>
<evidence type="ECO:0000313" key="1">
    <source>
        <dbReference type="EMBL" id="PVH91080.1"/>
    </source>
</evidence>
<proteinExistence type="predicted"/>
<keyword evidence="2" id="KW-1185">Reference proteome</keyword>
<reference evidence="1 2" key="1">
    <citation type="journal article" date="2018" name="Sci. Rep.">
        <title>Comparative genomics provides insights into the lifestyle and reveals functional heterogeneity of dark septate endophytic fungi.</title>
        <authorList>
            <person name="Knapp D.G."/>
            <person name="Nemeth J.B."/>
            <person name="Barry K."/>
            <person name="Hainaut M."/>
            <person name="Henrissat B."/>
            <person name="Johnson J."/>
            <person name="Kuo A."/>
            <person name="Lim J.H.P."/>
            <person name="Lipzen A."/>
            <person name="Nolan M."/>
            <person name="Ohm R.A."/>
            <person name="Tamas L."/>
            <person name="Grigoriev I.V."/>
            <person name="Spatafora J.W."/>
            <person name="Nagy L.G."/>
            <person name="Kovacs G.M."/>
        </authorList>
    </citation>
    <scope>NUCLEOTIDE SEQUENCE [LARGE SCALE GENOMIC DNA]</scope>
    <source>
        <strain evidence="1 2">DSE2036</strain>
    </source>
</reference>